<evidence type="ECO:0000259" key="6">
    <source>
        <dbReference type="PROSITE" id="PS51387"/>
    </source>
</evidence>
<dbReference type="InterPro" id="IPR016169">
    <property type="entry name" value="FAD-bd_PCMH_sub2"/>
</dbReference>
<evidence type="ECO:0000313" key="7">
    <source>
        <dbReference type="EMBL" id="XCM81216.1"/>
    </source>
</evidence>
<dbReference type="Pfam" id="PF08031">
    <property type="entry name" value="BBE"/>
    <property type="match status" value="1"/>
</dbReference>
<proteinExistence type="inferred from homology"/>
<dbReference type="Pfam" id="PF01565">
    <property type="entry name" value="FAD_binding_4"/>
    <property type="match status" value="1"/>
</dbReference>
<dbReference type="EMBL" id="CP159872">
    <property type="protein sequence ID" value="XCM81216.1"/>
    <property type="molecule type" value="Genomic_DNA"/>
</dbReference>
<dbReference type="Gene3D" id="3.40.462.20">
    <property type="match status" value="1"/>
</dbReference>
<keyword evidence="4" id="KW-0274">FAD</keyword>
<dbReference type="SUPFAM" id="SSF55103">
    <property type="entry name" value="FAD-linked oxidases, C-terminal domain"/>
    <property type="match status" value="1"/>
</dbReference>
<dbReference type="Gene3D" id="3.30.43.10">
    <property type="entry name" value="Uridine Diphospho-n-acetylenolpyruvylglucosamine Reductase, domain 2"/>
    <property type="match status" value="1"/>
</dbReference>
<dbReference type="SUPFAM" id="SSF56176">
    <property type="entry name" value="FAD-binding/transporter-associated domain-like"/>
    <property type="match status" value="1"/>
</dbReference>
<dbReference type="PROSITE" id="PS51387">
    <property type="entry name" value="FAD_PCMH"/>
    <property type="match status" value="1"/>
</dbReference>
<sequence>MGNQTLEELRERAYGAVVLPGDAEYDEARAVYNAMIDRRPAAVVRCANAGDVVATVGFARESGMPLAIRGGSHSAPGFGTVDDGIVADLSGLRSVRVDPAARTARVDGGATLADLNAATCAFGLGVTGGIISTTGVAGLTLGGGMGYLARKLGLTCDNLLSADVVTADGRFLTVDESHHPDLFWALRGGGGNFGVVTSFEFRLSPVGDVYAGPMLFELEHAEAVLRWYRDYIRTAPEEFYVFPAFQIAPPLPFISEDRHGDPFILLVACWSGPPEEGERAVAPCREAAPVAFEHVGPMPYPALVSAFDGLLPPGLQQYWKGSYATDLTDDAIAAHLEHGPNVPNLHSTCHIYPVDGAVQRVAPDATAYAYRDAAFATVIVGVGPDPAGNESRTAWVRRYYDAVSAHSSPGGYVNFIGEDDQDKVTANYRGNYDRLVEVKRAWDPGNLFRVNHNIAP</sequence>
<dbReference type="Gene3D" id="3.30.465.10">
    <property type="match status" value="1"/>
</dbReference>
<dbReference type="AlphaFoldDB" id="A0AAU8K165"/>
<dbReference type="InterPro" id="IPR012951">
    <property type="entry name" value="BBE"/>
</dbReference>
<comment type="similarity">
    <text evidence="2">Belongs to the oxygen-dependent FAD-linked oxidoreductase family.</text>
</comment>
<gene>
    <name evidence="7" type="ORF">ABWK59_20995</name>
</gene>
<dbReference type="PANTHER" id="PTHR42973">
    <property type="entry name" value="BINDING OXIDOREDUCTASE, PUTATIVE (AFU_ORTHOLOGUE AFUA_1G17690)-RELATED"/>
    <property type="match status" value="1"/>
</dbReference>
<dbReference type="InterPro" id="IPR016166">
    <property type="entry name" value="FAD-bd_PCMH"/>
</dbReference>
<dbReference type="PANTHER" id="PTHR42973:SF39">
    <property type="entry name" value="FAD-BINDING PCMH-TYPE DOMAIN-CONTAINING PROTEIN"/>
    <property type="match status" value="1"/>
</dbReference>
<dbReference type="RefSeq" id="WP_354642153.1">
    <property type="nucleotide sequence ID" value="NZ_CP159872.1"/>
</dbReference>
<dbReference type="GO" id="GO:0016491">
    <property type="term" value="F:oxidoreductase activity"/>
    <property type="evidence" value="ECO:0007669"/>
    <property type="project" value="UniProtKB-KW"/>
</dbReference>
<evidence type="ECO:0000256" key="5">
    <source>
        <dbReference type="ARBA" id="ARBA00023002"/>
    </source>
</evidence>
<keyword evidence="5" id="KW-0560">Oxidoreductase</keyword>
<evidence type="ECO:0000256" key="4">
    <source>
        <dbReference type="ARBA" id="ARBA00022827"/>
    </source>
</evidence>
<dbReference type="InterPro" id="IPR016164">
    <property type="entry name" value="FAD-linked_Oxase-like_C"/>
</dbReference>
<keyword evidence="3" id="KW-0285">Flavoprotein</keyword>
<dbReference type="InterPro" id="IPR050416">
    <property type="entry name" value="FAD-linked_Oxidoreductase"/>
</dbReference>
<organism evidence="7">
    <name type="scientific">Kitasatospora camelliae</name>
    <dbReference type="NCBI Taxonomy" id="3156397"/>
    <lineage>
        <taxon>Bacteria</taxon>
        <taxon>Bacillati</taxon>
        <taxon>Actinomycetota</taxon>
        <taxon>Actinomycetes</taxon>
        <taxon>Kitasatosporales</taxon>
        <taxon>Streptomycetaceae</taxon>
        <taxon>Kitasatospora</taxon>
    </lineage>
</organism>
<dbReference type="GO" id="GO:0071949">
    <property type="term" value="F:FAD binding"/>
    <property type="evidence" value="ECO:0007669"/>
    <property type="project" value="InterPro"/>
</dbReference>
<evidence type="ECO:0000256" key="2">
    <source>
        <dbReference type="ARBA" id="ARBA00005466"/>
    </source>
</evidence>
<dbReference type="InterPro" id="IPR006094">
    <property type="entry name" value="Oxid_FAD_bind_N"/>
</dbReference>
<feature type="domain" description="FAD-binding PCMH-type" evidence="6">
    <location>
        <begin position="36"/>
        <end position="206"/>
    </location>
</feature>
<evidence type="ECO:0000256" key="3">
    <source>
        <dbReference type="ARBA" id="ARBA00022630"/>
    </source>
</evidence>
<accession>A0AAU8K165</accession>
<dbReference type="KEGG" id="kcm:ABWK59_20995"/>
<dbReference type="InterPro" id="IPR036318">
    <property type="entry name" value="FAD-bd_PCMH-like_sf"/>
</dbReference>
<name>A0AAU8K165_9ACTN</name>
<dbReference type="InterPro" id="IPR016167">
    <property type="entry name" value="FAD-bd_PCMH_sub1"/>
</dbReference>
<evidence type="ECO:0000256" key="1">
    <source>
        <dbReference type="ARBA" id="ARBA00001974"/>
    </source>
</evidence>
<protein>
    <submittedName>
        <fullName evidence="7">FAD-binding oxidoreductase</fullName>
    </submittedName>
</protein>
<comment type="cofactor">
    <cofactor evidence="1">
        <name>FAD</name>
        <dbReference type="ChEBI" id="CHEBI:57692"/>
    </cofactor>
</comment>
<reference evidence="7" key="1">
    <citation type="submission" date="2024-06" db="EMBL/GenBank/DDBJ databases">
        <title>The genome sequences of Kitasatospora sp. strain HUAS MG31.</title>
        <authorList>
            <person name="Mo P."/>
        </authorList>
    </citation>
    <scope>NUCLEOTIDE SEQUENCE</scope>
    <source>
        <strain evidence="7">HUAS MG31</strain>
    </source>
</reference>